<dbReference type="eggNOG" id="ENOG502RXJ5">
    <property type="taxonomic scope" value="Eukaryota"/>
</dbReference>
<evidence type="ECO:0000313" key="3">
    <source>
        <dbReference type="Proteomes" id="UP000008021"/>
    </source>
</evidence>
<dbReference type="HOGENOM" id="CLU_116951_0_0_1"/>
<dbReference type="PANTHER" id="PTHR35475:SF1">
    <property type="entry name" value="WD REPEAT PROTEIN"/>
    <property type="match status" value="1"/>
</dbReference>
<organism evidence="2">
    <name type="scientific">Oryza meridionalis</name>
    <dbReference type="NCBI Taxonomy" id="40149"/>
    <lineage>
        <taxon>Eukaryota</taxon>
        <taxon>Viridiplantae</taxon>
        <taxon>Streptophyta</taxon>
        <taxon>Embryophyta</taxon>
        <taxon>Tracheophyta</taxon>
        <taxon>Spermatophyta</taxon>
        <taxon>Magnoliopsida</taxon>
        <taxon>Liliopsida</taxon>
        <taxon>Poales</taxon>
        <taxon>Poaceae</taxon>
        <taxon>BOP clade</taxon>
        <taxon>Oryzoideae</taxon>
        <taxon>Oryzeae</taxon>
        <taxon>Oryzinae</taxon>
        <taxon>Oryza</taxon>
    </lineage>
</organism>
<sequence length="248" mass="26841">MSPVLSSPESCLIKQAVQSRTRQSTRLSDPFASDPRVADRNNRMESEADKAAAPAPAAAASVAETSDDAIQEESPAPAPSGKPGSEAAAKPEVEVQLFRRGRGPVAVFRSPLGGYTQDQLEVGDILEQHGLKSVFVFHPASRTRGVAIRFHPRNGRSLLTYVAGSTIFLDGEPKDSLLKPVTKVMIGVAAMTAVAAVLLKEGKMPEWLKESKLGNLNFPPWVLACMVIVFMRLRKRTKDAMKKFGWSS</sequence>
<dbReference type="EnsemblPlants" id="OMERI01G26390.1">
    <property type="protein sequence ID" value="OMERI01G26390.1"/>
    <property type="gene ID" value="OMERI01G26390"/>
</dbReference>
<evidence type="ECO:0000313" key="2">
    <source>
        <dbReference type="EnsemblPlants" id="OMERI01G26390.1"/>
    </source>
</evidence>
<dbReference type="Gramene" id="OMERI01G26390.1">
    <property type="protein sequence ID" value="OMERI01G26390.1"/>
    <property type="gene ID" value="OMERI01G26390"/>
</dbReference>
<dbReference type="AlphaFoldDB" id="A0A0E0C712"/>
<accession>A0A0E0C712</accession>
<reference evidence="2" key="2">
    <citation type="submission" date="2018-05" db="EMBL/GenBank/DDBJ databases">
        <title>OmerRS3 (Oryza meridionalis Reference Sequence Version 3).</title>
        <authorList>
            <person name="Zhang J."/>
            <person name="Kudrna D."/>
            <person name="Lee S."/>
            <person name="Talag J."/>
            <person name="Welchert J."/>
            <person name="Wing R.A."/>
        </authorList>
    </citation>
    <scope>NUCLEOTIDE SEQUENCE [LARGE SCALE GENOMIC DNA]</scope>
    <source>
        <strain evidence="2">cv. OR44</strain>
    </source>
</reference>
<name>A0A0E0C712_9ORYZ</name>
<proteinExistence type="predicted"/>
<feature type="compositionally biased region" description="Low complexity" evidence="1">
    <location>
        <begin position="72"/>
        <end position="88"/>
    </location>
</feature>
<feature type="compositionally biased region" description="Basic and acidic residues" evidence="1">
    <location>
        <begin position="36"/>
        <end position="50"/>
    </location>
</feature>
<feature type="region of interest" description="Disordered" evidence="1">
    <location>
        <begin position="1"/>
        <end position="91"/>
    </location>
</feature>
<keyword evidence="3" id="KW-1185">Reference proteome</keyword>
<protein>
    <submittedName>
        <fullName evidence="2">Uncharacterized protein</fullName>
    </submittedName>
</protein>
<dbReference type="Proteomes" id="UP000008021">
    <property type="component" value="Chromosome 1"/>
</dbReference>
<dbReference type="STRING" id="40149.A0A0E0C712"/>
<evidence type="ECO:0000256" key="1">
    <source>
        <dbReference type="SAM" id="MobiDB-lite"/>
    </source>
</evidence>
<feature type="compositionally biased region" description="Low complexity" evidence="1">
    <location>
        <begin position="51"/>
        <end position="64"/>
    </location>
</feature>
<feature type="compositionally biased region" description="Polar residues" evidence="1">
    <location>
        <begin position="16"/>
        <end position="27"/>
    </location>
</feature>
<reference evidence="2" key="1">
    <citation type="submission" date="2015-04" db="UniProtKB">
        <authorList>
            <consortium name="EnsemblPlants"/>
        </authorList>
    </citation>
    <scope>IDENTIFICATION</scope>
</reference>
<dbReference type="PANTHER" id="PTHR35475">
    <property type="entry name" value="WD REPEAT PROTEIN"/>
    <property type="match status" value="1"/>
</dbReference>